<reference evidence="1" key="1">
    <citation type="submission" date="2021-01" db="EMBL/GenBank/DDBJ databases">
        <authorList>
            <consortium name="Genoscope - CEA"/>
            <person name="William W."/>
        </authorList>
    </citation>
    <scope>NUCLEOTIDE SEQUENCE</scope>
</reference>
<dbReference type="EMBL" id="CAJJDO010000029">
    <property type="protein sequence ID" value="CAD8156506.1"/>
    <property type="molecule type" value="Genomic_DNA"/>
</dbReference>
<gene>
    <name evidence="1" type="ORF">PPENT_87.1.T0290028</name>
</gene>
<comment type="caution">
    <text evidence="1">The sequence shown here is derived from an EMBL/GenBank/DDBJ whole genome shotgun (WGS) entry which is preliminary data.</text>
</comment>
<proteinExistence type="predicted"/>
<evidence type="ECO:0000313" key="1">
    <source>
        <dbReference type="EMBL" id="CAD8156506.1"/>
    </source>
</evidence>
<protein>
    <submittedName>
        <fullName evidence="1">Uncharacterized protein</fullName>
    </submittedName>
</protein>
<organism evidence="1 2">
    <name type="scientific">Paramecium pentaurelia</name>
    <dbReference type="NCBI Taxonomy" id="43138"/>
    <lineage>
        <taxon>Eukaryota</taxon>
        <taxon>Sar</taxon>
        <taxon>Alveolata</taxon>
        <taxon>Ciliophora</taxon>
        <taxon>Intramacronucleata</taxon>
        <taxon>Oligohymenophorea</taxon>
        <taxon>Peniculida</taxon>
        <taxon>Parameciidae</taxon>
        <taxon>Paramecium</taxon>
    </lineage>
</organism>
<sequence length="321" mass="38318">MTQIQQEKEISQQYRNSHIHFKYNLVNSIKQQQKCHSIIFNQILCILIFTCYQNLKIFQFKQGNIKLISFINGNLYNNNNCLLFINLQNQFISSNSNGQIRFWSLNLLNNNKRSQFLNNNQEINCMLKNRQENLLIKGQVYKQPFGKGIINGNCQNPLKLMKKYMPVEDLNINWLLRKLLMIGYLPNHFIYQQEDLEYFFIKITNFAFQPWCRNALQIYTIDEKNEISLIEEVKIKNEQMKTCALYSPLQFFQNKSNLLNKNQNCLLLIILKENGELINQQTIQLIFLMFMGNYQMMDIIQQVGREIQKKFKFGNTHNFDQ</sequence>
<dbReference type="OrthoDB" id="10583727at2759"/>
<dbReference type="Proteomes" id="UP000689195">
    <property type="component" value="Unassembled WGS sequence"/>
</dbReference>
<evidence type="ECO:0000313" key="2">
    <source>
        <dbReference type="Proteomes" id="UP000689195"/>
    </source>
</evidence>
<accession>A0A8S1U175</accession>
<dbReference type="AlphaFoldDB" id="A0A8S1U175"/>
<name>A0A8S1U175_9CILI</name>
<keyword evidence="2" id="KW-1185">Reference proteome</keyword>